<organism evidence="3 4">
    <name type="scientific">Dongia soli</name>
    <dbReference type="NCBI Taxonomy" id="600628"/>
    <lineage>
        <taxon>Bacteria</taxon>
        <taxon>Pseudomonadati</taxon>
        <taxon>Pseudomonadota</taxon>
        <taxon>Alphaproteobacteria</taxon>
        <taxon>Rhodospirillales</taxon>
        <taxon>Dongiaceae</taxon>
        <taxon>Dongia</taxon>
    </lineage>
</organism>
<accession>A0ABU5E871</accession>
<proteinExistence type="predicted"/>
<keyword evidence="4" id="KW-1185">Reference proteome</keyword>
<protein>
    <submittedName>
        <fullName evidence="3">Alpha/beta hydrolase</fullName>
    </submittedName>
</protein>
<dbReference type="PANTHER" id="PTHR12277">
    <property type="entry name" value="ALPHA/BETA HYDROLASE DOMAIN-CONTAINING PROTEIN"/>
    <property type="match status" value="1"/>
</dbReference>
<feature type="domain" description="Serine aminopeptidase S33" evidence="2">
    <location>
        <begin position="79"/>
        <end position="183"/>
    </location>
</feature>
<dbReference type="RefSeq" id="WP_320507570.1">
    <property type="nucleotide sequence ID" value="NZ_JAXCLW010000002.1"/>
</dbReference>
<evidence type="ECO:0000313" key="4">
    <source>
        <dbReference type="Proteomes" id="UP001279642"/>
    </source>
</evidence>
<keyword evidence="1" id="KW-1133">Transmembrane helix</keyword>
<dbReference type="EMBL" id="JAXCLW010000002">
    <property type="protein sequence ID" value="MDY0882496.1"/>
    <property type="molecule type" value="Genomic_DNA"/>
</dbReference>
<dbReference type="InterPro" id="IPR022742">
    <property type="entry name" value="Hydrolase_4"/>
</dbReference>
<dbReference type="GO" id="GO:0016787">
    <property type="term" value="F:hydrolase activity"/>
    <property type="evidence" value="ECO:0007669"/>
    <property type="project" value="UniProtKB-KW"/>
</dbReference>
<dbReference type="Proteomes" id="UP001279642">
    <property type="component" value="Unassembled WGS sequence"/>
</dbReference>
<feature type="transmembrane region" description="Helical" evidence="1">
    <location>
        <begin position="6"/>
        <end position="27"/>
    </location>
</feature>
<dbReference type="Gene3D" id="3.40.50.1820">
    <property type="entry name" value="alpha/beta hydrolase"/>
    <property type="match status" value="1"/>
</dbReference>
<dbReference type="PANTHER" id="PTHR12277:SF79">
    <property type="entry name" value="XAA-PRO DIPEPTIDYL-PEPTIDASE-RELATED"/>
    <property type="match status" value="1"/>
</dbReference>
<keyword evidence="1" id="KW-0472">Membrane</keyword>
<dbReference type="Pfam" id="PF12146">
    <property type="entry name" value="Hydrolase_4"/>
    <property type="match status" value="1"/>
</dbReference>
<evidence type="ECO:0000313" key="3">
    <source>
        <dbReference type="EMBL" id="MDY0882496.1"/>
    </source>
</evidence>
<comment type="caution">
    <text evidence="3">The sequence shown here is derived from an EMBL/GenBank/DDBJ whole genome shotgun (WGS) entry which is preliminary data.</text>
</comment>
<keyword evidence="3" id="KW-0378">Hydrolase</keyword>
<reference evidence="3 4" key="1">
    <citation type="journal article" date="2016" name="Antonie Van Leeuwenhoek">
        <title>Dongia soli sp. nov., isolated from soil from Dokdo, Korea.</title>
        <authorList>
            <person name="Kim D.U."/>
            <person name="Lee H."/>
            <person name="Kim H."/>
            <person name="Kim S.G."/>
            <person name="Ka J.O."/>
        </authorList>
    </citation>
    <scope>NUCLEOTIDE SEQUENCE [LARGE SCALE GENOMIC DNA]</scope>
    <source>
        <strain evidence="3 4">D78</strain>
    </source>
</reference>
<gene>
    <name evidence="3" type="ORF">SMD27_06555</name>
</gene>
<dbReference type="SUPFAM" id="SSF53474">
    <property type="entry name" value="alpha/beta-Hydrolases"/>
    <property type="match status" value="1"/>
</dbReference>
<dbReference type="InterPro" id="IPR029058">
    <property type="entry name" value="AB_hydrolase_fold"/>
</dbReference>
<evidence type="ECO:0000256" key="1">
    <source>
        <dbReference type="SAM" id="Phobius"/>
    </source>
</evidence>
<sequence length="273" mass="29992">MSMSFLELVLLAVAAIYLVILLSLFFMQRRLIFPASQERADLAEIASMTDRFQAVSIEGLNGARLTSWFAPATRNDGRTIIYFHGNAGHIGGRVERVLPYLSVGYGALLVGYPGYGGNPGKPSEQALYAAARANLDFLERQDVDASRLILFGESLGTAVAIQMAIERPAAAIILEAPLASIYLSAWARYPYLAYNRLIRDKFASIDKIGNVRIPLLLIHGERDMTTAVKFGRSVFERANEPKFGLFPTDAGHNDLMQHGMPEAVLKFLGELPA</sequence>
<evidence type="ECO:0000259" key="2">
    <source>
        <dbReference type="Pfam" id="PF12146"/>
    </source>
</evidence>
<name>A0ABU5E871_9PROT</name>
<keyword evidence="1" id="KW-0812">Transmembrane</keyword>